<dbReference type="Gene3D" id="1.20.120.910">
    <property type="entry name" value="DksA, coiled-coil domain"/>
    <property type="match status" value="1"/>
</dbReference>
<dbReference type="STRING" id="187304.B0E33_26690"/>
<keyword evidence="1" id="KW-0479">Metal-binding</keyword>
<dbReference type="SUPFAM" id="SSF57716">
    <property type="entry name" value="Glucocorticoid receptor-like (DNA-binding domain)"/>
    <property type="match status" value="1"/>
</dbReference>
<evidence type="ECO:0000313" key="7">
    <source>
        <dbReference type="Proteomes" id="UP000048926"/>
    </source>
</evidence>
<accession>A0A0M6XWP6</accession>
<dbReference type="PANTHER" id="PTHR33823:SF4">
    <property type="entry name" value="GENERAL STRESS PROTEIN 16O"/>
    <property type="match status" value="1"/>
</dbReference>
<keyword evidence="3" id="KW-0862">Zinc</keyword>
<keyword evidence="7" id="KW-1185">Reference proteome</keyword>
<protein>
    <submittedName>
        <fullName evidence="6">DnaK suppressor protein</fullName>
    </submittedName>
</protein>
<evidence type="ECO:0000256" key="3">
    <source>
        <dbReference type="ARBA" id="ARBA00022833"/>
    </source>
</evidence>
<dbReference type="Pfam" id="PF01258">
    <property type="entry name" value="zf-dskA_traR"/>
    <property type="match status" value="1"/>
</dbReference>
<dbReference type="GO" id="GO:0008270">
    <property type="term" value="F:zinc ion binding"/>
    <property type="evidence" value="ECO:0007669"/>
    <property type="project" value="UniProtKB-KW"/>
</dbReference>
<evidence type="ECO:0000313" key="6">
    <source>
        <dbReference type="EMBL" id="CTQ42265.1"/>
    </source>
</evidence>
<keyword evidence="2" id="KW-0863">Zinc-finger</keyword>
<organism evidence="6 7">
    <name type="scientific">Roseibium aggregatum</name>
    <dbReference type="NCBI Taxonomy" id="187304"/>
    <lineage>
        <taxon>Bacteria</taxon>
        <taxon>Pseudomonadati</taxon>
        <taxon>Pseudomonadota</taxon>
        <taxon>Alphaproteobacteria</taxon>
        <taxon>Hyphomicrobiales</taxon>
        <taxon>Stappiaceae</taxon>
        <taxon>Roseibium</taxon>
    </lineage>
</organism>
<feature type="zinc finger region" description="dksA C4-type" evidence="4">
    <location>
        <begin position="85"/>
        <end position="109"/>
    </location>
</feature>
<evidence type="ECO:0000256" key="1">
    <source>
        <dbReference type="ARBA" id="ARBA00022723"/>
    </source>
</evidence>
<dbReference type="Proteomes" id="UP000048926">
    <property type="component" value="Unassembled WGS sequence"/>
</dbReference>
<reference evidence="7" key="1">
    <citation type="submission" date="2015-07" db="EMBL/GenBank/DDBJ databases">
        <authorList>
            <person name="Rodrigo-Torres Lidia"/>
            <person name="Arahal R.David."/>
        </authorList>
    </citation>
    <scope>NUCLEOTIDE SEQUENCE [LARGE SCALE GENOMIC DNA]</scope>
    <source>
        <strain evidence="7">CECT 4801</strain>
    </source>
</reference>
<evidence type="ECO:0000256" key="4">
    <source>
        <dbReference type="PROSITE-ProRule" id="PRU00510"/>
    </source>
</evidence>
<dbReference type="RefSeq" id="WP_055654249.1">
    <property type="nucleotide sequence ID" value="NZ_CXST01000001.1"/>
</dbReference>
<dbReference type="AlphaFoldDB" id="A0A0M6XWP6"/>
<sequence>MAEHNVVDIRIKLLSLKTELETLSELSGEARATVELDQQSVGRLSRMDALQGQAMAQAAERQRRATIQKIDAALSRLEAGEYGDCVECGEEISVKRLQVDPAAAFCIKCAR</sequence>
<dbReference type="EMBL" id="CXST01000001">
    <property type="protein sequence ID" value="CTQ42265.1"/>
    <property type="molecule type" value="Genomic_DNA"/>
</dbReference>
<evidence type="ECO:0000259" key="5">
    <source>
        <dbReference type="Pfam" id="PF01258"/>
    </source>
</evidence>
<dbReference type="InterPro" id="IPR000962">
    <property type="entry name" value="Znf_DskA_TraR"/>
</dbReference>
<gene>
    <name evidence="6" type="primary">dksA_1</name>
    <name evidence="6" type="ORF">LAL4801_00691</name>
</gene>
<name>A0A0M6XWP6_9HYPH</name>
<proteinExistence type="predicted"/>
<feature type="domain" description="Zinc finger DksA/TraR C4-type" evidence="5">
    <location>
        <begin position="80"/>
        <end position="111"/>
    </location>
</feature>
<evidence type="ECO:0000256" key="2">
    <source>
        <dbReference type="ARBA" id="ARBA00022771"/>
    </source>
</evidence>
<dbReference type="OrthoDB" id="1121111at2"/>
<dbReference type="PANTHER" id="PTHR33823">
    <property type="entry name" value="RNA POLYMERASE-BINDING TRANSCRIPTION FACTOR DKSA-RELATED"/>
    <property type="match status" value="1"/>
</dbReference>
<dbReference type="PROSITE" id="PS51128">
    <property type="entry name" value="ZF_DKSA_2"/>
    <property type="match status" value="1"/>
</dbReference>